<sequence length="207" mass="22963">MQKDNPFNNEVAEYEEWFKTNDKLLSSELETVRPFIPAGGAGIEIGVGTGIFASRLGIGQGIEPSEEMAEEARKRGIHVIKAAAEDIPIDDGIYQFALMVTVDCFLDDVSKAFSEIRRILVNNGLFIIAFLDKGTPLGNLYEQNKHLHNSYKNASFHSAAEISDFLRAAGFEIQDKKQTIYSLENKYQEIKSGVGEGLFAVIQAKKI</sequence>
<accession>A0A1M6HAJ5</accession>
<dbReference type="RefSeq" id="WP_073993743.1">
    <property type="nucleotide sequence ID" value="NZ_FQYT01000014.1"/>
</dbReference>
<dbReference type="Proteomes" id="UP000184342">
    <property type="component" value="Unassembled WGS sequence"/>
</dbReference>
<dbReference type="EMBL" id="FQYT01000014">
    <property type="protein sequence ID" value="SHJ19251.1"/>
    <property type="molecule type" value="Genomic_DNA"/>
</dbReference>
<keyword evidence="2" id="KW-0489">Methyltransferase</keyword>
<dbReference type="Gene3D" id="3.40.50.150">
    <property type="entry name" value="Vaccinia Virus protein VP39"/>
    <property type="match status" value="1"/>
</dbReference>
<evidence type="ECO:0000313" key="2">
    <source>
        <dbReference type="EMBL" id="SHJ19251.1"/>
    </source>
</evidence>
<organism evidence="2 3">
    <name type="scientific">Parasporobacterium paucivorans DSM 15970</name>
    <dbReference type="NCBI Taxonomy" id="1122934"/>
    <lineage>
        <taxon>Bacteria</taxon>
        <taxon>Bacillati</taxon>
        <taxon>Bacillota</taxon>
        <taxon>Clostridia</taxon>
        <taxon>Lachnospirales</taxon>
        <taxon>Lachnospiraceae</taxon>
        <taxon>Parasporobacterium</taxon>
    </lineage>
</organism>
<reference evidence="2 3" key="1">
    <citation type="submission" date="2016-11" db="EMBL/GenBank/DDBJ databases">
        <authorList>
            <person name="Jaros S."/>
            <person name="Januszkiewicz K."/>
            <person name="Wedrychowicz H."/>
        </authorList>
    </citation>
    <scope>NUCLEOTIDE SEQUENCE [LARGE SCALE GENOMIC DNA]</scope>
    <source>
        <strain evidence="2 3">DSM 15970</strain>
    </source>
</reference>
<dbReference type="STRING" id="1122934.SAMN02745691_01508"/>
<protein>
    <submittedName>
        <fullName evidence="2">Ubiquinone/menaquinone biosynthesis C-methylase UbiE</fullName>
    </submittedName>
</protein>
<dbReference type="Pfam" id="PF08241">
    <property type="entry name" value="Methyltransf_11"/>
    <property type="match status" value="1"/>
</dbReference>
<name>A0A1M6HAJ5_9FIRM</name>
<dbReference type="GO" id="GO:0008757">
    <property type="term" value="F:S-adenosylmethionine-dependent methyltransferase activity"/>
    <property type="evidence" value="ECO:0007669"/>
    <property type="project" value="InterPro"/>
</dbReference>
<dbReference type="GO" id="GO:0032259">
    <property type="term" value="P:methylation"/>
    <property type="evidence" value="ECO:0007669"/>
    <property type="project" value="UniProtKB-KW"/>
</dbReference>
<dbReference type="SUPFAM" id="SSF53335">
    <property type="entry name" value="S-adenosyl-L-methionine-dependent methyltransferases"/>
    <property type="match status" value="1"/>
</dbReference>
<feature type="domain" description="Methyltransferase type 11" evidence="1">
    <location>
        <begin position="44"/>
        <end position="128"/>
    </location>
</feature>
<dbReference type="AlphaFoldDB" id="A0A1M6HAJ5"/>
<keyword evidence="2" id="KW-0830">Ubiquinone</keyword>
<dbReference type="OrthoDB" id="7365827at2"/>
<evidence type="ECO:0000313" key="3">
    <source>
        <dbReference type="Proteomes" id="UP000184342"/>
    </source>
</evidence>
<evidence type="ECO:0000259" key="1">
    <source>
        <dbReference type="Pfam" id="PF08241"/>
    </source>
</evidence>
<gene>
    <name evidence="2" type="ORF">SAMN02745691_01508</name>
</gene>
<proteinExistence type="predicted"/>
<keyword evidence="3" id="KW-1185">Reference proteome</keyword>
<keyword evidence="2" id="KW-0808">Transferase</keyword>
<dbReference type="InterPro" id="IPR029063">
    <property type="entry name" value="SAM-dependent_MTases_sf"/>
</dbReference>
<dbReference type="CDD" id="cd02440">
    <property type="entry name" value="AdoMet_MTases"/>
    <property type="match status" value="1"/>
</dbReference>
<dbReference type="InterPro" id="IPR013216">
    <property type="entry name" value="Methyltransf_11"/>
</dbReference>